<evidence type="ECO:0000256" key="1">
    <source>
        <dbReference type="ARBA" id="ARBA00022729"/>
    </source>
</evidence>
<evidence type="ECO:0000313" key="3">
    <source>
        <dbReference type="Proteomes" id="UP000015381"/>
    </source>
</evidence>
<dbReference type="InterPro" id="IPR005948">
    <property type="entry name" value="ThiB-like"/>
</dbReference>
<dbReference type="EMBL" id="HF571520">
    <property type="protein sequence ID" value="CCQ34698.1"/>
    <property type="molecule type" value="Genomic_DNA"/>
</dbReference>
<dbReference type="PROSITE" id="PS51257">
    <property type="entry name" value="PROKAR_LIPOPROTEIN"/>
    <property type="match status" value="1"/>
</dbReference>
<dbReference type="Gene3D" id="3.40.190.10">
    <property type="entry name" value="Periplasmic binding protein-like II"/>
    <property type="match status" value="2"/>
</dbReference>
<dbReference type="GO" id="GO:0030975">
    <property type="term" value="F:thiamine binding"/>
    <property type="evidence" value="ECO:0007669"/>
    <property type="project" value="InterPro"/>
</dbReference>
<dbReference type="SUPFAM" id="SSF53850">
    <property type="entry name" value="Periplasmic binding protein-like II"/>
    <property type="match status" value="1"/>
</dbReference>
<dbReference type="Proteomes" id="UP000015381">
    <property type="component" value="Chromosome I"/>
</dbReference>
<dbReference type="GO" id="GO:0015888">
    <property type="term" value="P:thiamine transport"/>
    <property type="evidence" value="ECO:0007669"/>
    <property type="project" value="InterPro"/>
</dbReference>
<dbReference type="HOGENOM" id="CLU_026974_6_1_2"/>
<dbReference type="PANTHER" id="PTHR30006:SF2">
    <property type="entry name" value="ABC TRANSPORTER SUBSTRATE-BINDING PROTEIN"/>
    <property type="match status" value="1"/>
</dbReference>
<dbReference type="InterPro" id="IPR006059">
    <property type="entry name" value="SBP"/>
</dbReference>
<organism evidence="2 3">
    <name type="scientific">Halorhabdus tiamatea SARL4B</name>
    <dbReference type="NCBI Taxonomy" id="1033806"/>
    <lineage>
        <taxon>Archaea</taxon>
        <taxon>Methanobacteriati</taxon>
        <taxon>Methanobacteriota</taxon>
        <taxon>Stenosarchaea group</taxon>
        <taxon>Halobacteria</taxon>
        <taxon>Halobacteriales</taxon>
        <taxon>Haloarculaceae</taxon>
        <taxon>Halorhabdus</taxon>
    </lineage>
</organism>
<dbReference type="NCBIfam" id="TIGR01254">
    <property type="entry name" value="sfuA"/>
    <property type="match status" value="1"/>
</dbReference>
<keyword evidence="3" id="KW-1185">Reference proteome</keyword>
<proteinExistence type="predicted"/>
<keyword evidence="1" id="KW-0732">Signal</keyword>
<dbReference type="AlphaFoldDB" id="F7PQP9"/>
<dbReference type="PANTHER" id="PTHR30006">
    <property type="entry name" value="THIAMINE-BINDING PERIPLASMIC PROTEIN-RELATED"/>
    <property type="match status" value="1"/>
</dbReference>
<sequence>MVKRRAFLRTAGASVVGATALAGCAGEESTDTTPSSSGGFAGTLRVATYSSFTGEGAAGNWLKSVFEAAHPEVTVEFMTPENGLNQYILRQQNGADIDADLYVGLNTAELVRADQEIETPLFESVESDLERAGTVKSGLQIDPDGRAIPYDTGYISLVYDEGEVENPGTFDALTSDAYQGDLIAQNAQQSDPGRAFLLWTIAEKGPDNYLEYWQDLLENDVTILSDWEPAYDAYMNEEAPMVVSYSTDQVFYHGDDVDIQKHQVGFLNDQGYANPEAMALFADADSPDLGRAFMDFVLSSEAQAEIAVRNVQFPAVEGVDPGEEFSQYAYEPPEPVTFAYDELAGNVDGWIEDWAREIAN</sequence>
<protein>
    <submittedName>
        <fullName evidence="2">Thiamin ABC transporter, substrate-binding component</fullName>
    </submittedName>
</protein>
<gene>
    <name evidence="2" type="ORF">HTIA_2592</name>
</gene>
<dbReference type="Pfam" id="PF13416">
    <property type="entry name" value="SBP_bac_8"/>
    <property type="match status" value="1"/>
</dbReference>
<name>F7PQP9_9EURY</name>
<accession>F7PQP9</accession>
<dbReference type="PATRIC" id="fig|1033806.12.peg.2579"/>
<dbReference type="KEGG" id="hti:HTIA_2592"/>
<reference evidence="2 3" key="1">
    <citation type="journal article" date="2014" name="Environ. Microbiol.">
        <title>Halorhabdus tiamatea: proteogenomics and glycosidase activity measurements identify the first cultivated euryarchaeon from a deep-sea anoxic brine lake as potential polysaccharide degrader.</title>
        <authorList>
            <person name="Werner J."/>
            <person name="Ferrer M."/>
            <person name="Michel G."/>
            <person name="Mann A.J."/>
            <person name="Huang S."/>
            <person name="Juarez S."/>
            <person name="Ciordia S."/>
            <person name="Albar J.P."/>
            <person name="Alcaide M."/>
            <person name="La Cono V."/>
            <person name="Yakimov M.M."/>
            <person name="Antunes A."/>
            <person name="Taborda M."/>
            <person name="Da Costa M.S."/>
            <person name="Amann R.I."/>
            <person name="Gloeckner F.O."/>
            <person name="Golyshina O.V."/>
            <person name="Golyshin P.N."/>
            <person name="Teeling H."/>
        </authorList>
    </citation>
    <scope>NUCLEOTIDE SEQUENCE [LARGE SCALE GENOMIC DNA]</scope>
    <source>
        <strain evidence="3">SARL4B</strain>
    </source>
</reference>
<evidence type="ECO:0000313" key="2">
    <source>
        <dbReference type="EMBL" id="CCQ34698.1"/>
    </source>
</evidence>